<evidence type="ECO:0000256" key="11">
    <source>
        <dbReference type="RuleBase" id="RU367069"/>
    </source>
</evidence>
<dbReference type="Pfam" id="PF01593">
    <property type="entry name" value="Amino_oxidase"/>
    <property type="match status" value="1"/>
</dbReference>
<dbReference type="PANTHER" id="PTHR42923:SF3">
    <property type="entry name" value="PROTOPORPHYRINOGEN OXIDASE"/>
    <property type="match status" value="1"/>
</dbReference>
<dbReference type="InterPro" id="IPR036188">
    <property type="entry name" value="FAD/NAD-bd_sf"/>
</dbReference>
<dbReference type="InterPro" id="IPR050464">
    <property type="entry name" value="Zeta_carotene_desat/Oxidored"/>
</dbReference>
<evidence type="ECO:0000256" key="2">
    <source>
        <dbReference type="ARBA" id="ARBA00005073"/>
    </source>
</evidence>
<organism evidence="13 14">
    <name type="scientific">Malassezia cuniculi</name>
    <dbReference type="NCBI Taxonomy" id="948313"/>
    <lineage>
        <taxon>Eukaryota</taxon>
        <taxon>Fungi</taxon>
        <taxon>Dikarya</taxon>
        <taxon>Basidiomycota</taxon>
        <taxon>Ustilaginomycotina</taxon>
        <taxon>Malasseziomycetes</taxon>
        <taxon>Malasseziales</taxon>
        <taxon>Malasseziaceae</taxon>
        <taxon>Malassezia</taxon>
    </lineage>
</organism>
<evidence type="ECO:0000313" key="14">
    <source>
        <dbReference type="Proteomes" id="UP001219933"/>
    </source>
</evidence>
<dbReference type="PANTHER" id="PTHR42923">
    <property type="entry name" value="PROTOPORPHYRINOGEN OXIDASE"/>
    <property type="match status" value="1"/>
</dbReference>
<evidence type="ECO:0000256" key="6">
    <source>
        <dbReference type="ARBA" id="ARBA00022827"/>
    </source>
</evidence>
<keyword evidence="7 11" id="KW-0560">Oxidoreductase</keyword>
<comment type="function">
    <text evidence="1 11">Catalyzes the 6-electron oxidation of protoporphyrinogen-IX to form protoporphyrin-IX.</text>
</comment>
<evidence type="ECO:0000256" key="10">
    <source>
        <dbReference type="ARBA" id="ARBA00047554"/>
    </source>
</evidence>
<dbReference type="EMBL" id="CP119877">
    <property type="protein sequence ID" value="WFD33753.1"/>
    <property type="molecule type" value="Genomic_DNA"/>
</dbReference>
<comment type="pathway">
    <text evidence="2 11">Porphyrin-containing compound metabolism; protoporphyrin-IX biosynthesis; protoporphyrin-IX from protoporphyrinogen-IX: step 1/1.</text>
</comment>
<dbReference type="GO" id="GO:0006782">
    <property type="term" value="P:protoporphyrinogen IX biosynthetic process"/>
    <property type="evidence" value="ECO:0007669"/>
    <property type="project" value="UniProtKB-UniRule"/>
</dbReference>
<accession>A0AAF0ENC0</accession>
<evidence type="ECO:0000256" key="3">
    <source>
        <dbReference type="ARBA" id="ARBA00010551"/>
    </source>
</evidence>
<evidence type="ECO:0000256" key="5">
    <source>
        <dbReference type="ARBA" id="ARBA00022630"/>
    </source>
</evidence>
<keyword evidence="5 11" id="KW-0285">Flavoprotein</keyword>
<keyword evidence="14" id="KW-1185">Reference proteome</keyword>
<dbReference type="Proteomes" id="UP001219933">
    <property type="component" value="Chromosome 1"/>
</dbReference>
<evidence type="ECO:0000313" key="13">
    <source>
        <dbReference type="EMBL" id="WFD33753.1"/>
    </source>
</evidence>
<dbReference type="SUPFAM" id="SSF54373">
    <property type="entry name" value="FAD-linked reductases, C-terminal domain"/>
    <property type="match status" value="1"/>
</dbReference>
<comment type="subcellular location">
    <subcellularLocation>
        <location evidence="11">Mitochondrion inner membrane</location>
    </subcellularLocation>
</comment>
<sequence>MLCSHGRQAVRFVHSDARHRTIAVLGGGISGVASALELSRKLPAAHIVLVEGDNRLGGYIGSHRESVGTHSPLFERGPRSIRPVGYKGLRTLELLDSVGLTPRLLTVSKSSPSAKNRFIYYGGQLNQLPSSLFGAIKACVKLPLLRTLFPRILKEPWVPKKADADESVHDFMARRLGPAAATNLASAMMHGIYAGDSRELSVKSVLPSLVELEQKFGALGRVFWPKWINSRYTHREEKKDTRKVNLDDSIIKMAKQTSIYSFPNGLGEMVSAIEAELIASPNVSIWKGTPCKRISYENNKFVMSFDGTATLYADRLVSAIPSARLAELLPDLPHLGHNPSAHVGVVDIVLSQPDGSAKLPIEGFGYLVPRAESNPDEILGVVLDSSAIPNQGSTKFVKLTAMIGGPFWRARTTLPTQSELEARALRALEKQLGVPKTQLDSQVSLVRARVLKNTIPQYLVGHVDRMLELREVVNARYPGLTLVGSSYNGVGVNDCIAGALDVCVEIARAETSQPNGGTTGLEDI</sequence>
<feature type="domain" description="Amine oxidase" evidence="12">
    <location>
        <begin position="29"/>
        <end position="506"/>
    </location>
</feature>
<evidence type="ECO:0000259" key="12">
    <source>
        <dbReference type="Pfam" id="PF01593"/>
    </source>
</evidence>
<evidence type="ECO:0000256" key="9">
    <source>
        <dbReference type="ARBA" id="ARBA00023244"/>
    </source>
</evidence>
<dbReference type="SUPFAM" id="SSF51905">
    <property type="entry name" value="FAD/NAD(P)-binding domain"/>
    <property type="match status" value="1"/>
</dbReference>
<comment type="cofactor">
    <cofactor evidence="11">
        <name>FAD</name>
        <dbReference type="ChEBI" id="CHEBI:57692"/>
    </cofactor>
    <text evidence="11">Binds 1 FAD per subunit.</text>
</comment>
<evidence type="ECO:0000256" key="8">
    <source>
        <dbReference type="ARBA" id="ARBA00023133"/>
    </source>
</evidence>
<evidence type="ECO:0000256" key="1">
    <source>
        <dbReference type="ARBA" id="ARBA00002600"/>
    </source>
</evidence>
<comment type="catalytic activity">
    <reaction evidence="10 11">
        <text>protoporphyrinogen IX + 3 O2 = protoporphyrin IX + 3 H2O2</text>
        <dbReference type="Rhea" id="RHEA:25576"/>
        <dbReference type="ChEBI" id="CHEBI:15379"/>
        <dbReference type="ChEBI" id="CHEBI:16240"/>
        <dbReference type="ChEBI" id="CHEBI:57306"/>
        <dbReference type="ChEBI" id="CHEBI:57307"/>
        <dbReference type="EC" id="1.3.3.4"/>
    </reaction>
</comment>
<dbReference type="NCBIfam" id="TIGR00562">
    <property type="entry name" value="proto_IX_ox"/>
    <property type="match status" value="1"/>
</dbReference>
<keyword evidence="9 11" id="KW-0627">Porphyrin biosynthesis</keyword>
<evidence type="ECO:0000256" key="7">
    <source>
        <dbReference type="ARBA" id="ARBA00023002"/>
    </source>
</evidence>
<reference evidence="13" key="1">
    <citation type="submission" date="2023-03" db="EMBL/GenBank/DDBJ databases">
        <title>Mating type loci evolution in Malassezia.</title>
        <authorList>
            <person name="Coelho M.A."/>
        </authorList>
    </citation>
    <scope>NUCLEOTIDE SEQUENCE</scope>
    <source>
        <strain evidence="13">CBS 11721</strain>
    </source>
</reference>
<dbReference type="GO" id="GO:0005743">
    <property type="term" value="C:mitochondrial inner membrane"/>
    <property type="evidence" value="ECO:0007669"/>
    <property type="project" value="UniProtKB-SubCell"/>
</dbReference>
<dbReference type="Gene3D" id="3.50.50.60">
    <property type="entry name" value="FAD/NAD(P)-binding domain"/>
    <property type="match status" value="1"/>
</dbReference>
<comment type="similarity">
    <text evidence="3 11">Belongs to the protoporphyrinogen/coproporphyrinogen oxidase family. Protoporphyrinogen oxidase subfamily.</text>
</comment>
<keyword evidence="6 11" id="KW-0274">FAD</keyword>
<dbReference type="AlphaFoldDB" id="A0AAF0ENC0"/>
<proteinExistence type="inferred from homology"/>
<protein>
    <recommendedName>
        <fullName evidence="4 11">Protoporphyrinogen oxidase</fullName>
        <ecNumber evidence="4 11">1.3.3.4</ecNumber>
    </recommendedName>
</protein>
<dbReference type="InterPro" id="IPR004572">
    <property type="entry name" value="Protoporphyrinogen_oxidase"/>
</dbReference>
<dbReference type="EC" id="1.3.3.4" evidence="4 11"/>
<gene>
    <name evidence="13" type="ORF">MCUN1_000570</name>
</gene>
<name>A0AAF0ENC0_9BASI</name>
<dbReference type="GO" id="GO:0004729">
    <property type="term" value="F:oxygen-dependent protoporphyrinogen oxidase activity"/>
    <property type="evidence" value="ECO:0007669"/>
    <property type="project" value="UniProtKB-UniRule"/>
</dbReference>
<dbReference type="InterPro" id="IPR002937">
    <property type="entry name" value="Amino_oxidase"/>
</dbReference>
<evidence type="ECO:0000256" key="4">
    <source>
        <dbReference type="ARBA" id="ARBA00012867"/>
    </source>
</evidence>
<keyword evidence="8 11" id="KW-0350">Heme biosynthesis</keyword>